<organism evidence="1 2">
    <name type="scientific">Paracoccus aerius</name>
    <dbReference type="NCBI Taxonomy" id="1915382"/>
    <lineage>
        <taxon>Bacteria</taxon>
        <taxon>Pseudomonadati</taxon>
        <taxon>Pseudomonadota</taxon>
        <taxon>Alphaproteobacteria</taxon>
        <taxon>Rhodobacterales</taxon>
        <taxon>Paracoccaceae</taxon>
        <taxon>Paracoccus</taxon>
    </lineage>
</organism>
<keyword evidence="2" id="KW-1185">Reference proteome</keyword>
<reference evidence="1 2" key="1">
    <citation type="submission" date="2021-01" db="EMBL/GenBank/DDBJ databases">
        <title>011410 draft genome.</title>
        <authorList>
            <person name="Lang L."/>
        </authorList>
    </citation>
    <scope>NUCLEOTIDE SEQUENCE [LARGE SCALE GENOMIC DNA]</scope>
    <source>
        <strain evidence="1 2">KCTC 42845</strain>
    </source>
</reference>
<name>A0ABS1SDR2_9RHOB</name>
<comment type="caution">
    <text evidence="1">The sequence shown here is derived from an EMBL/GenBank/DDBJ whole genome shotgun (WGS) entry which is preliminary data.</text>
</comment>
<gene>
    <name evidence="1" type="ORF">JL111_20580</name>
</gene>
<dbReference type="InterPro" id="IPR006311">
    <property type="entry name" value="TAT_signal"/>
</dbReference>
<evidence type="ECO:0000313" key="1">
    <source>
        <dbReference type="EMBL" id="MBL3675847.1"/>
    </source>
</evidence>
<sequence>MAQATYTRTSDAIQGNTVSRRRLLAASPAACLMAAVGGAYIAGAEAAGAAEAETRTPLEALFDRWLVLDAEERRIYAESDDEDEQGAATDRKIEVENLMRAAPKLKITDVSLMILASTDYGLFGLSDEWREQFRDEARALIAA</sequence>
<dbReference type="Proteomes" id="UP000644749">
    <property type="component" value="Unassembled WGS sequence"/>
</dbReference>
<protein>
    <submittedName>
        <fullName evidence="1">Uncharacterized protein</fullName>
    </submittedName>
</protein>
<proteinExistence type="predicted"/>
<dbReference type="RefSeq" id="WP_191313434.1">
    <property type="nucleotide sequence ID" value="NZ_BNCL01000093.1"/>
</dbReference>
<accession>A0ABS1SDR2</accession>
<dbReference type="EMBL" id="JAESHT010000061">
    <property type="protein sequence ID" value="MBL3675847.1"/>
    <property type="molecule type" value="Genomic_DNA"/>
</dbReference>
<evidence type="ECO:0000313" key="2">
    <source>
        <dbReference type="Proteomes" id="UP000644749"/>
    </source>
</evidence>
<dbReference type="PROSITE" id="PS51318">
    <property type="entry name" value="TAT"/>
    <property type="match status" value="1"/>
</dbReference>